<protein>
    <submittedName>
        <fullName evidence="1">Uncharacterized protein</fullName>
    </submittedName>
</protein>
<name>A0ACC0MUV8_RHOML</name>
<dbReference type="EMBL" id="CM046395">
    <property type="protein sequence ID" value="KAI8544826.1"/>
    <property type="molecule type" value="Genomic_DNA"/>
</dbReference>
<reference evidence="1" key="1">
    <citation type="submission" date="2022-02" db="EMBL/GenBank/DDBJ databases">
        <title>Plant Genome Project.</title>
        <authorList>
            <person name="Zhang R.-G."/>
        </authorList>
    </citation>
    <scope>NUCLEOTIDE SEQUENCE</scope>
    <source>
        <strain evidence="1">AT1</strain>
    </source>
</reference>
<evidence type="ECO:0000313" key="1">
    <source>
        <dbReference type="EMBL" id="KAI8544826.1"/>
    </source>
</evidence>
<comment type="caution">
    <text evidence="1">The sequence shown here is derived from an EMBL/GenBank/DDBJ whole genome shotgun (WGS) entry which is preliminary data.</text>
</comment>
<sequence length="54" mass="6499">MSCASSAPQKSQTVSSLFSWIYNLICMHFYMRWVLEKGHFLILMNFLLRRMKRP</sequence>
<proteinExistence type="predicted"/>
<accession>A0ACC0MUV8</accession>
<dbReference type="Proteomes" id="UP001062846">
    <property type="component" value="Chromosome 8"/>
</dbReference>
<keyword evidence="2" id="KW-1185">Reference proteome</keyword>
<gene>
    <name evidence="1" type="ORF">RHMOL_Rhmol08G0324900</name>
</gene>
<evidence type="ECO:0000313" key="2">
    <source>
        <dbReference type="Proteomes" id="UP001062846"/>
    </source>
</evidence>
<organism evidence="1 2">
    <name type="scientific">Rhododendron molle</name>
    <name type="common">Chinese azalea</name>
    <name type="synonym">Azalea mollis</name>
    <dbReference type="NCBI Taxonomy" id="49168"/>
    <lineage>
        <taxon>Eukaryota</taxon>
        <taxon>Viridiplantae</taxon>
        <taxon>Streptophyta</taxon>
        <taxon>Embryophyta</taxon>
        <taxon>Tracheophyta</taxon>
        <taxon>Spermatophyta</taxon>
        <taxon>Magnoliopsida</taxon>
        <taxon>eudicotyledons</taxon>
        <taxon>Gunneridae</taxon>
        <taxon>Pentapetalae</taxon>
        <taxon>asterids</taxon>
        <taxon>Ericales</taxon>
        <taxon>Ericaceae</taxon>
        <taxon>Ericoideae</taxon>
        <taxon>Rhodoreae</taxon>
        <taxon>Rhododendron</taxon>
    </lineage>
</organism>